<proteinExistence type="predicted"/>
<dbReference type="InterPro" id="IPR006151">
    <property type="entry name" value="Shikm_DH/Glu-tRNA_Rdtase"/>
</dbReference>
<comment type="pathway">
    <text evidence="1">Metabolic intermediate biosynthesis; chorismate biosynthesis; chorismate from D-erythrose 4-phosphate and phosphoenolpyruvate: step 4/7.</text>
</comment>
<feature type="domain" description="Shikimate dehydrogenase substrate binding N-terminal" evidence="6">
    <location>
        <begin position="6"/>
        <end position="88"/>
    </location>
</feature>
<dbReference type="SUPFAM" id="SSF53223">
    <property type="entry name" value="Aminoacid dehydrogenase-like, N-terminal domain"/>
    <property type="match status" value="1"/>
</dbReference>
<keyword evidence="3" id="KW-0028">Amino-acid biosynthesis</keyword>
<evidence type="ECO:0000256" key="4">
    <source>
        <dbReference type="ARBA" id="ARBA00049442"/>
    </source>
</evidence>
<reference evidence="8 9" key="1">
    <citation type="submission" date="2023-05" db="EMBL/GenBank/DDBJ databases">
        <title>Corynebacterium suedekumii sp. nov. and Corynebacterium breve sp. nov. isolated from raw cow's milk.</title>
        <authorList>
            <person name="Baer M.K."/>
            <person name="Mehl L."/>
            <person name="Hellmuth R."/>
            <person name="Marke G."/>
            <person name="Lipski A."/>
        </authorList>
    </citation>
    <scope>NUCLEOTIDE SEQUENCE [LARGE SCALE GENOMIC DNA]</scope>
    <source>
        <strain evidence="8 9">R4</strain>
    </source>
</reference>
<dbReference type="GO" id="GO:0004764">
    <property type="term" value="F:shikimate 3-dehydrogenase (NADP+) activity"/>
    <property type="evidence" value="ECO:0007669"/>
    <property type="project" value="UniProtKB-EC"/>
</dbReference>
<gene>
    <name evidence="8" type="ORF">QP027_06010</name>
</gene>
<dbReference type="InterPro" id="IPR046346">
    <property type="entry name" value="Aminoacid_DH-like_N_sf"/>
</dbReference>
<dbReference type="Gene3D" id="3.40.50.720">
    <property type="entry name" value="NAD(P)-binding Rossmann-like Domain"/>
    <property type="match status" value="1"/>
</dbReference>
<dbReference type="InterPro" id="IPR013708">
    <property type="entry name" value="Shikimate_DH-bd_N"/>
</dbReference>
<dbReference type="InterPro" id="IPR022893">
    <property type="entry name" value="Shikimate_DH_fam"/>
</dbReference>
<accession>A0ABY8VHM3</accession>
<dbReference type="SUPFAM" id="SSF51735">
    <property type="entry name" value="NAD(P)-binding Rossmann-fold domains"/>
    <property type="match status" value="1"/>
</dbReference>
<evidence type="ECO:0000313" key="8">
    <source>
        <dbReference type="EMBL" id="WIM69029.1"/>
    </source>
</evidence>
<organism evidence="8 9">
    <name type="scientific">Corynebacterium breve</name>
    <dbReference type="NCBI Taxonomy" id="3049799"/>
    <lineage>
        <taxon>Bacteria</taxon>
        <taxon>Bacillati</taxon>
        <taxon>Actinomycetota</taxon>
        <taxon>Actinomycetes</taxon>
        <taxon>Mycobacteriales</taxon>
        <taxon>Corynebacteriaceae</taxon>
        <taxon>Corynebacterium</taxon>
    </lineage>
</organism>
<name>A0ABY8VHM3_9CORY</name>
<dbReference type="Pfam" id="PF18317">
    <property type="entry name" value="SDH_C"/>
    <property type="match status" value="1"/>
</dbReference>
<evidence type="ECO:0000256" key="2">
    <source>
        <dbReference type="ARBA" id="ARBA00012962"/>
    </source>
</evidence>
<dbReference type="Proteomes" id="UP001225598">
    <property type="component" value="Chromosome"/>
</dbReference>
<evidence type="ECO:0000313" key="9">
    <source>
        <dbReference type="Proteomes" id="UP001225598"/>
    </source>
</evidence>
<evidence type="ECO:0000256" key="1">
    <source>
        <dbReference type="ARBA" id="ARBA00004871"/>
    </source>
</evidence>
<feature type="domain" description="Quinate/shikimate 5-dehydrogenase/glutamyl-tRNA reductase" evidence="5">
    <location>
        <begin position="120"/>
        <end position="194"/>
    </location>
</feature>
<dbReference type="InterPro" id="IPR010110">
    <property type="entry name" value="Shikimate_DH_AroM-type"/>
</dbReference>
<protein>
    <recommendedName>
        <fullName evidence="2">shikimate dehydrogenase (NADP(+))</fullName>
        <ecNumber evidence="2">1.1.1.25</ecNumber>
    </recommendedName>
</protein>
<dbReference type="EMBL" id="CP126969">
    <property type="protein sequence ID" value="WIM69029.1"/>
    <property type="molecule type" value="Genomic_DNA"/>
</dbReference>
<dbReference type="PANTHER" id="PTHR21089:SF1">
    <property type="entry name" value="BIFUNCTIONAL 3-DEHYDROQUINATE DEHYDRATASE_SHIKIMATE DEHYDROGENASE, CHLOROPLASTIC"/>
    <property type="match status" value="1"/>
</dbReference>
<comment type="catalytic activity">
    <reaction evidence="4">
        <text>shikimate + NADP(+) = 3-dehydroshikimate + NADPH + H(+)</text>
        <dbReference type="Rhea" id="RHEA:17737"/>
        <dbReference type="ChEBI" id="CHEBI:15378"/>
        <dbReference type="ChEBI" id="CHEBI:16630"/>
        <dbReference type="ChEBI" id="CHEBI:36208"/>
        <dbReference type="ChEBI" id="CHEBI:57783"/>
        <dbReference type="ChEBI" id="CHEBI:58349"/>
        <dbReference type="EC" id="1.1.1.25"/>
    </reaction>
</comment>
<evidence type="ECO:0000259" key="7">
    <source>
        <dbReference type="Pfam" id="PF18317"/>
    </source>
</evidence>
<dbReference type="Gene3D" id="3.40.50.10860">
    <property type="entry name" value="Leucine Dehydrogenase, chain A, domain 1"/>
    <property type="match status" value="1"/>
</dbReference>
<dbReference type="EC" id="1.1.1.25" evidence="2"/>
<dbReference type="Pfam" id="PF01488">
    <property type="entry name" value="Shikimate_DH"/>
    <property type="match status" value="1"/>
</dbReference>
<sequence length="269" mass="29319">MKRAAILGFPVEHSLSPILHNAGYTAAGLDDWIYERIPCTEKDLPRIVSQADDSYRGFSVTMPGKFAALQFADEATERARLIGSANTLTRTEHGWRADNTDCEGIQAALDELIDDTVLPTRAVLIGAGGTARPAIWALGQRGITHLTVINRSDRRAELQSLVEHFGLDCGFTSFDDDIEQITMAADVIISTVPSAGIEPHIAQLGHAPTFDVIYEPWPTPLVVRSAANGHRTVGGHVMLAAQSYSQFEQFTGIYAPRDAMRQALEAYLS</sequence>
<feature type="domain" description="SDH C-terminal" evidence="7">
    <location>
        <begin position="235"/>
        <end position="265"/>
    </location>
</feature>
<dbReference type="RefSeq" id="WP_284826950.1">
    <property type="nucleotide sequence ID" value="NZ_CP126969.1"/>
</dbReference>
<dbReference type="NCBIfam" id="TIGR01809">
    <property type="entry name" value="Shik-DH-AROM"/>
    <property type="match status" value="1"/>
</dbReference>
<keyword evidence="9" id="KW-1185">Reference proteome</keyword>
<evidence type="ECO:0000256" key="3">
    <source>
        <dbReference type="ARBA" id="ARBA00023141"/>
    </source>
</evidence>
<evidence type="ECO:0000259" key="5">
    <source>
        <dbReference type="Pfam" id="PF01488"/>
    </source>
</evidence>
<dbReference type="CDD" id="cd01065">
    <property type="entry name" value="NAD_bind_Shikimate_DH"/>
    <property type="match status" value="1"/>
</dbReference>
<dbReference type="InterPro" id="IPR036291">
    <property type="entry name" value="NAD(P)-bd_dom_sf"/>
</dbReference>
<keyword evidence="8" id="KW-0560">Oxidoreductase</keyword>
<keyword evidence="3" id="KW-0057">Aromatic amino acid biosynthesis</keyword>
<dbReference type="PANTHER" id="PTHR21089">
    <property type="entry name" value="SHIKIMATE DEHYDROGENASE"/>
    <property type="match status" value="1"/>
</dbReference>
<evidence type="ECO:0000259" key="6">
    <source>
        <dbReference type="Pfam" id="PF08501"/>
    </source>
</evidence>
<dbReference type="InterPro" id="IPR041121">
    <property type="entry name" value="SDH_C"/>
</dbReference>
<dbReference type="NCBIfam" id="NF001311">
    <property type="entry name" value="PRK00258.1-3"/>
    <property type="match status" value="1"/>
</dbReference>
<dbReference type="Pfam" id="PF08501">
    <property type="entry name" value="Shikimate_dh_N"/>
    <property type="match status" value="1"/>
</dbReference>